<dbReference type="SUPFAM" id="SSF141694">
    <property type="entry name" value="AF2212/PG0164-like"/>
    <property type="match status" value="1"/>
</dbReference>
<dbReference type="RefSeq" id="WP_211542368.1">
    <property type="nucleotide sequence ID" value="NZ_CBDREF010000001.1"/>
</dbReference>
<protein>
    <submittedName>
        <fullName evidence="1">DUF1905 domain-containing protein</fullName>
    </submittedName>
</protein>
<dbReference type="Proteomes" id="UP000678243">
    <property type="component" value="Unassembled WGS sequence"/>
</dbReference>
<evidence type="ECO:0000313" key="1">
    <source>
        <dbReference type="EMBL" id="MBS0023942.1"/>
    </source>
</evidence>
<dbReference type="Gene3D" id="2.40.30.100">
    <property type="entry name" value="AF2212/PG0164-like"/>
    <property type="match status" value="1"/>
</dbReference>
<reference evidence="1 2" key="1">
    <citation type="submission" date="2021-04" db="EMBL/GenBank/DDBJ databases">
        <title>Whole genome analysis of root endophytic bacterium Microbacterium paraoxydans ku-mp colonizing RP-bio226 rice variety.</title>
        <authorList>
            <person name="Ulaganathan K."/>
            <person name="Latha B."/>
        </authorList>
    </citation>
    <scope>NUCLEOTIDE SEQUENCE [LARGE SCALE GENOMIC DNA]</scope>
    <source>
        <strain evidence="2">ku-mp</strain>
    </source>
</reference>
<gene>
    <name evidence="1" type="ORF">KE274_07440</name>
</gene>
<dbReference type="Pfam" id="PF08922">
    <property type="entry name" value="DUF1905"/>
    <property type="match status" value="1"/>
</dbReference>
<keyword evidence="2" id="KW-1185">Reference proteome</keyword>
<dbReference type="Pfam" id="PF13376">
    <property type="entry name" value="OmdA"/>
    <property type="match status" value="1"/>
</dbReference>
<dbReference type="InterPro" id="IPR037079">
    <property type="entry name" value="AF2212/PG0164-like_sf"/>
</dbReference>
<evidence type="ECO:0000313" key="2">
    <source>
        <dbReference type="Proteomes" id="UP000678243"/>
    </source>
</evidence>
<accession>A0ABS5INH5</accession>
<dbReference type="InterPro" id="IPR015018">
    <property type="entry name" value="DUF1905"/>
</dbReference>
<organism evidence="1 2">
    <name type="scientific">Microbacterium paraoxydans</name>
    <dbReference type="NCBI Taxonomy" id="199592"/>
    <lineage>
        <taxon>Bacteria</taxon>
        <taxon>Bacillati</taxon>
        <taxon>Actinomycetota</taxon>
        <taxon>Actinomycetes</taxon>
        <taxon>Micrococcales</taxon>
        <taxon>Microbacteriaceae</taxon>
        <taxon>Microbacterium</taxon>
    </lineage>
</organism>
<proteinExistence type="predicted"/>
<comment type="caution">
    <text evidence="1">The sequence shown here is derived from an EMBL/GenBank/DDBJ whole genome shotgun (WGS) entry which is preliminary data.</text>
</comment>
<dbReference type="EMBL" id="JAGTUK010000002">
    <property type="protein sequence ID" value="MBS0023942.1"/>
    <property type="molecule type" value="Genomic_DNA"/>
</dbReference>
<sequence>MSELRLHTVLTGRGPAAAIQLTDEQVASFGAGKTFPVAVTIGGRTARLRLARMGGENLIGFSKAVRADLGVEIDQEVDAVIRLDTAERTVDVPAALTEALDADPALRAAFDALSPSARKEHARAVAEAKQPATRERRIAKIVEGLRA</sequence>
<name>A0ABS5INH5_9MICO</name>